<organism evidence="2 3">
    <name type="scientific">Balaenoptera physalus</name>
    <name type="common">Fin whale</name>
    <name type="synonym">Balaena physalus</name>
    <dbReference type="NCBI Taxonomy" id="9770"/>
    <lineage>
        <taxon>Eukaryota</taxon>
        <taxon>Metazoa</taxon>
        <taxon>Chordata</taxon>
        <taxon>Craniata</taxon>
        <taxon>Vertebrata</taxon>
        <taxon>Euteleostomi</taxon>
        <taxon>Mammalia</taxon>
        <taxon>Eutheria</taxon>
        <taxon>Laurasiatheria</taxon>
        <taxon>Artiodactyla</taxon>
        <taxon>Whippomorpha</taxon>
        <taxon>Cetacea</taxon>
        <taxon>Mysticeti</taxon>
        <taxon>Balaenopteridae</taxon>
        <taxon>Balaenoptera</taxon>
    </lineage>
</organism>
<proteinExistence type="predicted"/>
<accession>A0A6A1QJM1</accession>
<comment type="caution">
    <text evidence="2">The sequence shown here is derived from an EMBL/GenBank/DDBJ whole genome shotgun (WGS) entry which is preliminary data.</text>
</comment>
<protein>
    <submittedName>
        <fullName evidence="2">Uncharacterized protein</fullName>
    </submittedName>
</protein>
<evidence type="ECO:0000313" key="3">
    <source>
        <dbReference type="Proteomes" id="UP000437017"/>
    </source>
</evidence>
<reference evidence="2 3" key="1">
    <citation type="journal article" date="2019" name="PLoS ONE">
        <title>Genomic analyses reveal an absence of contemporary introgressive admixture between fin whales and blue whales, despite known hybrids.</title>
        <authorList>
            <person name="Westbury M.V."/>
            <person name="Petersen B."/>
            <person name="Lorenzen E.D."/>
        </authorList>
    </citation>
    <scope>NUCLEOTIDE SEQUENCE [LARGE SCALE GENOMIC DNA]</scope>
    <source>
        <strain evidence="2">FinWhale-01</strain>
    </source>
</reference>
<dbReference type="OrthoDB" id="9801193at2759"/>
<keyword evidence="3" id="KW-1185">Reference proteome</keyword>
<dbReference type="AlphaFoldDB" id="A0A6A1QJM1"/>
<feature type="region of interest" description="Disordered" evidence="1">
    <location>
        <begin position="70"/>
        <end position="106"/>
    </location>
</feature>
<sequence length="189" mass="21915">QPTKTWPRRSSVYAANAVRNPMPQMTPRSPVKLKSFSHQSMWRRLGVKISKFRQKKKKKHYCQDQAKLGLTNTQLGASPHDHVELPLPGLQKDELDGQNLKQDNEASRVILGKSLLHPEKRTSYFSSSEFEESDNDQGWRRPEQSTQGQSKAFTQYVNSHVSKRGFHKRNPSRYSQDRWPYQPCLIGRP</sequence>
<name>A0A6A1QJM1_BALPH</name>
<feature type="non-terminal residue" evidence="2">
    <location>
        <position position="1"/>
    </location>
</feature>
<evidence type="ECO:0000256" key="1">
    <source>
        <dbReference type="SAM" id="MobiDB-lite"/>
    </source>
</evidence>
<feature type="compositionally biased region" description="Basic residues" evidence="1">
    <location>
        <begin position="161"/>
        <end position="171"/>
    </location>
</feature>
<feature type="region of interest" description="Disordered" evidence="1">
    <location>
        <begin position="123"/>
        <end position="189"/>
    </location>
</feature>
<feature type="region of interest" description="Disordered" evidence="1">
    <location>
        <begin position="1"/>
        <end position="35"/>
    </location>
</feature>
<gene>
    <name evidence="2" type="ORF">E2I00_006563</name>
</gene>
<feature type="compositionally biased region" description="Polar residues" evidence="1">
    <location>
        <begin position="144"/>
        <end position="160"/>
    </location>
</feature>
<evidence type="ECO:0000313" key="2">
    <source>
        <dbReference type="EMBL" id="KAB0406446.1"/>
    </source>
</evidence>
<dbReference type="EMBL" id="SGJD01000187">
    <property type="protein sequence ID" value="KAB0406446.1"/>
    <property type="molecule type" value="Genomic_DNA"/>
</dbReference>
<dbReference type="Proteomes" id="UP000437017">
    <property type="component" value="Unassembled WGS sequence"/>
</dbReference>